<evidence type="ECO:0000313" key="3">
    <source>
        <dbReference type="Proteomes" id="UP000023152"/>
    </source>
</evidence>
<comment type="caution">
    <text evidence="2">The sequence shown here is derived from an EMBL/GenBank/DDBJ whole genome shotgun (WGS) entry which is preliminary data.</text>
</comment>
<evidence type="ECO:0000256" key="1">
    <source>
        <dbReference type="SAM" id="MobiDB-lite"/>
    </source>
</evidence>
<keyword evidence="3" id="KW-1185">Reference proteome</keyword>
<dbReference type="AlphaFoldDB" id="X6LI11"/>
<feature type="region of interest" description="Disordered" evidence="1">
    <location>
        <begin position="66"/>
        <end position="147"/>
    </location>
</feature>
<dbReference type="EMBL" id="ASPP01037868">
    <property type="protein sequence ID" value="ETO01598.1"/>
    <property type="molecule type" value="Genomic_DNA"/>
</dbReference>
<dbReference type="Proteomes" id="UP000023152">
    <property type="component" value="Unassembled WGS sequence"/>
</dbReference>
<protein>
    <submittedName>
        <fullName evidence="2">Kex1p</fullName>
    </submittedName>
</protein>
<sequence>KAYQNIDNVIDDMSSLLSSHESAKSSSGTLSRLHCDPKMASRTVEDQMYRTGFLFLLYCMGNEHLSNDNKAKSPQQQQQQQQQQRQSSKGSHRLNKPDNNNNNDDDDDDNENNEKGDDSDSDSDSEDGNGKKQKAAQSTAKSQPAAKADDWLAKLIEANGHKIYQLLQSKVLLLFLCARLF</sequence>
<evidence type="ECO:0000313" key="2">
    <source>
        <dbReference type="EMBL" id="ETO01598.1"/>
    </source>
</evidence>
<name>X6LI11_RETFI</name>
<proteinExistence type="predicted"/>
<feature type="compositionally biased region" description="Low complexity" evidence="1">
    <location>
        <begin position="75"/>
        <end position="86"/>
    </location>
</feature>
<accession>X6LI11</accession>
<reference evidence="2 3" key="1">
    <citation type="journal article" date="2013" name="Curr. Biol.">
        <title>The Genome of the Foraminiferan Reticulomyxa filosa.</title>
        <authorList>
            <person name="Glockner G."/>
            <person name="Hulsmann N."/>
            <person name="Schleicher M."/>
            <person name="Noegel A.A."/>
            <person name="Eichinger L."/>
            <person name="Gallinger C."/>
            <person name="Pawlowski J."/>
            <person name="Sierra R."/>
            <person name="Euteneuer U."/>
            <person name="Pillet L."/>
            <person name="Moustafa A."/>
            <person name="Platzer M."/>
            <person name="Groth M."/>
            <person name="Szafranski K."/>
            <person name="Schliwa M."/>
        </authorList>
    </citation>
    <scope>NUCLEOTIDE SEQUENCE [LARGE SCALE GENOMIC DNA]</scope>
</reference>
<feature type="non-terminal residue" evidence="2">
    <location>
        <position position="1"/>
    </location>
</feature>
<feature type="compositionally biased region" description="Low complexity" evidence="1">
    <location>
        <begin position="135"/>
        <end position="146"/>
    </location>
</feature>
<organism evidence="2 3">
    <name type="scientific">Reticulomyxa filosa</name>
    <dbReference type="NCBI Taxonomy" id="46433"/>
    <lineage>
        <taxon>Eukaryota</taxon>
        <taxon>Sar</taxon>
        <taxon>Rhizaria</taxon>
        <taxon>Retaria</taxon>
        <taxon>Foraminifera</taxon>
        <taxon>Monothalamids</taxon>
        <taxon>Reticulomyxidae</taxon>
        <taxon>Reticulomyxa</taxon>
    </lineage>
</organism>
<gene>
    <name evidence="2" type="ORF">RFI_35843</name>
</gene>